<comment type="similarity">
    <text evidence="1">Belongs to the LysR transcriptional regulatory family.</text>
</comment>
<dbReference type="PANTHER" id="PTHR30118:SF15">
    <property type="entry name" value="TRANSCRIPTIONAL REGULATORY PROTEIN"/>
    <property type="match status" value="1"/>
</dbReference>
<keyword evidence="4" id="KW-0804">Transcription</keyword>
<dbReference type="Proteomes" id="UP000217005">
    <property type="component" value="Unassembled WGS sequence"/>
</dbReference>
<dbReference type="AlphaFoldDB" id="A0A261SGU7"/>
<dbReference type="InterPro" id="IPR050389">
    <property type="entry name" value="LysR-type_TF"/>
</dbReference>
<dbReference type="EMBL" id="NEVL01000003">
    <property type="protein sequence ID" value="OZI36162.1"/>
    <property type="molecule type" value="Genomic_DNA"/>
</dbReference>
<organism evidence="6 7">
    <name type="scientific">Bordetella genomosp. 1</name>
    <dbReference type="NCBI Taxonomy" id="1395607"/>
    <lineage>
        <taxon>Bacteria</taxon>
        <taxon>Pseudomonadati</taxon>
        <taxon>Pseudomonadota</taxon>
        <taxon>Betaproteobacteria</taxon>
        <taxon>Burkholderiales</taxon>
        <taxon>Alcaligenaceae</taxon>
        <taxon>Bordetella</taxon>
    </lineage>
</organism>
<dbReference type="InterPro" id="IPR036390">
    <property type="entry name" value="WH_DNA-bd_sf"/>
</dbReference>
<proteinExistence type="inferred from homology"/>
<evidence type="ECO:0000256" key="4">
    <source>
        <dbReference type="ARBA" id="ARBA00023163"/>
    </source>
</evidence>
<dbReference type="GO" id="GO:0003677">
    <property type="term" value="F:DNA binding"/>
    <property type="evidence" value="ECO:0007669"/>
    <property type="project" value="UniProtKB-KW"/>
</dbReference>
<dbReference type="Gene3D" id="3.40.190.10">
    <property type="entry name" value="Periplasmic binding protein-like II"/>
    <property type="match status" value="2"/>
</dbReference>
<gene>
    <name evidence="6" type="ORF">CEG14_14130</name>
</gene>
<evidence type="ECO:0000256" key="2">
    <source>
        <dbReference type="ARBA" id="ARBA00023015"/>
    </source>
</evidence>
<reference evidence="6 7" key="1">
    <citation type="submission" date="2017-05" db="EMBL/GenBank/DDBJ databases">
        <title>Complete and WGS of Bordetella genogroups.</title>
        <authorList>
            <person name="Spilker T."/>
            <person name="LiPuma J."/>
        </authorList>
    </citation>
    <scope>NUCLEOTIDE SEQUENCE [LARGE SCALE GENOMIC DNA]</scope>
    <source>
        <strain evidence="6 7">AU17610</strain>
    </source>
</reference>
<dbReference type="Pfam" id="PF03466">
    <property type="entry name" value="LysR_substrate"/>
    <property type="match status" value="1"/>
</dbReference>
<dbReference type="InterPro" id="IPR000847">
    <property type="entry name" value="LysR_HTH_N"/>
</dbReference>
<dbReference type="Pfam" id="PF00126">
    <property type="entry name" value="HTH_1"/>
    <property type="match status" value="1"/>
</dbReference>
<dbReference type="Gene3D" id="1.10.10.10">
    <property type="entry name" value="Winged helix-like DNA-binding domain superfamily/Winged helix DNA-binding domain"/>
    <property type="match status" value="1"/>
</dbReference>
<keyword evidence="2" id="KW-0805">Transcription regulation</keyword>
<name>A0A261SGU7_9BORD</name>
<dbReference type="SUPFAM" id="SSF53850">
    <property type="entry name" value="Periplasmic binding protein-like II"/>
    <property type="match status" value="1"/>
</dbReference>
<dbReference type="OrthoDB" id="8583877at2"/>
<dbReference type="CDD" id="cd08459">
    <property type="entry name" value="PBP2_DntR_NahR_LinR_like"/>
    <property type="match status" value="1"/>
</dbReference>
<evidence type="ECO:0000256" key="3">
    <source>
        <dbReference type="ARBA" id="ARBA00023125"/>
    </source>
</evidence>
<dbReference type="PANTHER" id="PTHR30118">
    <property type="entry name" value="HTH-TYPE TRANSCRIPTIONAL REGULATOR LEUO-RELATED"/>
    <property type="match status" value="1"/>
</dbReference>
<evidence type="ECO:0000256" key="1">
    <source>
        <dbReference type="ARBA" id="ARBA00009437"/>
    </source>
</evidence>
<dbReference type="SUPFAM" id="SSF46785">
    <property type="entry name" value="Winged helix' DNA-binding domain"/>
    <property type="match status" value="1"/>
</dbReference>
<evidence type="ECO:0000313" key="7">
    <source>
        <dbReference type="Proteomes" id="UP000217005"/>
    </source>
</evidence>
<keyword evidence="3" id="KW-0238">DNA-binding</keyword>
<evidence type="ECO:0000313" key="6">
    <source>
        <dbReference type="EMBL" id="OZI36162.1"/>
    </source>
</evidence>
<dbReference type="InterPro" id="IPR036388">
    <property type="entry name" value="WH-like_DNA-bd_sf"/>
</dbReference>
<dbReference type="GO" id="GO:0003700">
    <property type="term" value="F:DNA-binding transcription factor activity"/>
    <property type="evidence" value="ECO:0007669"/>
    <property type="project" value="InterPro"/>
</dbReference>
<dbReference type="PROSITE" id="PS50931">
    <property type="entry name" value="HTH_LYSR"/>
    <property type="match status" value="1"/>
</dbReference>
<sequence>MHAGGDNPMATAASLEAGHAHRLDLNLLRVMVAVFETGSVSQAADRLELTQPTVSYGLAKLRQTYGDALFVRDGRGMAPTPRAEQIYRAFQEALACIDRTQELAGAFQPARSRRRFRVAMSDIGGLCFLPPLVAQLRRAAPLAELDVLQVPMDALTEQLASGKVDAAIGNLPLGAEKLSSRLLFREHYVCLAARHHPAARARRLTLAQFLAARHVLVTSPFFAHQHVEDSLRAQGVQRSIALRIPHFTVLPELIAHSDLMATLPLRVARVFESYGGLRAMPLPVSVPEFEVRVYVHAYQAAQPAVQWFAGQIESALRGL</sequence>
<protein>
    <submittedName>
        <fullName evidence="6">LysR family transcriptional regulator</fullName>
    </submittedName>
</protein>
<comment type="caution">
    <text evidence="6">The sequence shown here is derived from an EMBL/GenBank/DDBJ whole genome shotgun (WGS) entry which is preliminary data.</text>
</comment>
<dbReference type="InterPro" id="IPR005119">
    <property type="entry name" value="LysR_subst-bd"/>
</dbReference>
<evidence type="ECO:0000259" key="5">
    <source>
        <dbReference type="PROSITE" id="PS50931"/>
    </source>
</evidence>
<feature type="domain" description="HTH lysR-type" evidence="5">
    <location>
        <begin position="23"/>
        <end position="80"/>
    </location>
</feature>
<dbReference type="PRINTS" id="PR00039">
    <property type="entry name" value="HTHLYSR"/>
</dbReference>
<accession>A0A261SGU7</accession>